<comment type="caution">
    <text evidence="2">The sequence shown here is derived from an EMBL/GenBank/DDBJ whole genome shotgun (WGS) entry which is preliminary data.</text>
</comment>
<protein>
    <submittedName>
        <fullName evidence="2">Kelch-like</fullName>
    </submittedName>
</protein>
<dbReference type="Gene3D" id="3.30.710.10">
    <property type="entry name" value="Potassium Channel Kv1.1, Chain A"/>
    <property type="match status" value="1"/>
</dbReference>
<evidence type="ECO:0000259" key="1">
    <source>
        <dbReference type="PROSITE" id="PS50097"/>
    </source>
</evidence>
<gene>
    <name evidence="2" type="primary">KLHL13</name>
    <name evidence="2" type="ORF">VNI00_016557</name>
</gene>
<feature type="domain" description="BTB" evidence="1">
    <location>
        <begin position="34"/>
        <end position="103"/>
    </location>
</feature>
<dbReference type="Proteomes" id="UP001383192">
    <property type="component" value="Unassembled WGS sequence"/>
</dbReference>
<keyword evidence="3" id="KW-1185">Reference proteome</keyword>
<accession>A0AAW0BC94</accession>
<dbReference type="PROSITE" id="PS50097">
    <property type="entry name" value="BTB"/>
    <property type="match status" value="1"/>
</dbReference>
<dbReference type="EMBL" id="JAYKXP010000132">
    <property type="protein sequence ID" value="KAK7023674.1"/>
    <property type="molecule type" value="Genomic_DNA"/>
</dbReference>
<dbReference type="Pfam" id="PF00651">
    <property type="entry name" value="BTB"/>
    <property type="match status" value="1"/>
</dbReference>
<organism evidence="2 3">
    <name type="scientific">Paramarasmius palmivorus</name>
    <dbReference type="NCBI Taxonomy" id="297713"/>
    <lineage>
        <taxon>Eukaryota</taxon>
        <taxon>Fungi</taxon>
        <taxon>Dikarya</taxon>
        <taxon>Basidiomycota</taxon>
        <taxon>Agaricomycotina</taxon>
        <taxon>Agaricomycetes</taxon>
        <taxon>Agaricomycetidae</taxon>
        <taxon>Agaricales</taxon>
        <taxon>Marasmiineae</taxon>
        <taxon>Marasmiaceae</taxon>
        <taxon>Paramarasmius</taxon>
    </lineage>
</organism>
<dbReference type="SUPFAM" id="SSF54695">
    <property type="entry name" value="POZ domain"/>
    <property type="match status" value="1"/>
</dbReference>
<dbReference type="AlphaFoldDB" id="A0AAW0BC94"/>
<evidence type="ECO:0000313" key="3">
    <source>
        <dbReference type="Proteomes" id="UP001383192"/>
    </source>
</evidence>
<sequence>MAEPCENCELDFCEAYASGVMNTFRKLRRYKATMDVNILAGDSPVAVPAHQALLCSSSNYFACWFSIRPANEDRHVVEAKAFDRFAVSKVIDLVYAMDDPYPLLYELLAPCRAESKGQMLLGVELVFDVYDVAVRWEIAGLPDLIQTAILAEEIINPTTATEVLARAKRSGATDIVEVCNEIQMQESFSRDL</sequence>
<evidence type="ECO:0000313" key="2">
    <source>
        <dbReference type="EMBL" id="KAK7023674.1"/>
    </source>
</evidence>
<reference evidence="2 3" key="1">
    <citation type="submission" date="2024-01" db="EMBL/GenBank/DDBJ databases">
        <title>A draft genome for a cacao thread blight-causing isolate of Paramarasmius palmivorus.</title>
        <authorList>
            <person name="Baruah I.K."/>
            <person name="Bukari Y."/>
            <person name="Amoako-Attah I."/>
            <person name="Meinhardt L.W."/>
            <person name="Bailey B.A."/>
            <person name="Cohen S.P."/>
        </authorList>
    </citation>
    <scope>NUCLEOTIDE SEQUENCE [LARGE SCALE GENOMIC DNA]</scope>
    <source>
        <strain evidence="2 3">GH-12</strain>
    </source>
</reference>
<name>A0AAW0BC94_9AGAR</name>
<dbReference type="InterPro" id="IPR000210">
    <property type="entry name" value="BTB/POZ_dom"/>
</dbReference>
<dbReference type="InterPro" id="IPR011333">
    <property type="entry name" value="SKP1/BTB/POZ_sf"/>
</dbReference>
<proteinExistence type="predicted"/>